<evidence type="ECO:0000313" key="10">
    <source>
        <dbReference type="Proteomes" id="UP000250434"/>
    </source>
</evidence>
<evidence type="ECO:0000256" key="5">
    <source>
        <dbReference type="ARBA" id="ARBA00023136"/>
    </source>
</evidence>
<feature type="domain" description="Putative zinc-finger" evidence="8">
    <location>
        <begin position="8"/>
        <end position="37"/>
    </location>
</feature>
<dbReference type="RefSeq" id="WP_113692345.1">
    <property type="nucleotide sequence ID" value="NZ_CP015163.1"/>
</dbReference>
<dbReference type="Gene3D" id="1.10.10.1320">
    <property type="entry name" value="Anti-sigma factor, zinc-finger domain"/>
    <property type="match status" value="1"/>
</dbReference>
<evidence type="ECO:0000256" key="4">
    <source>
        <dbReference type="ARBA" id="ARBA00023015"/>
    </source>
</evidence>
<organism evidence="9 10">
    <name type="scientific">Amycolatopsis albispora</name>
    <dbReference type="NCBI Taxonomy" id="1804986"/>
    <lineage>
        <taxon>Bacteria</taxon>
        <taxon>Bacillati</taxon>
        <taxon>Actinomycetota</taxon>
        <taxon>Actinomycetes</taxon>
        <taxon>Pseudonocardiales</taxon>
        <taxon>Pseudonocardiaceae</taxon>
        <taxon>Amycolatopsis</taxon>
    </lineage>
</organism>
<keyword evidence="3 7" id="KW-1133">Transmembrane helix</keyword>
<evidence type="ECO:0000256" key="1">
    <source>
        <dbReference type="ARBA" id="ARBA00004167"/>
    </source>
</evidence>
<dbReference type="AlphaFoldDB" id="A0A344L4X6"/>
<dbReference type="PANTHER" id="PTHR37461:SF1">
    <property type="entry name" value="ANTI-SIGMA-K FACTOR RSKA"/>
    <property type="match status" value="1"/>
</dbReference>
<dbReference type="Pfam" id="PF13490">
    <property type="entry name" value="zf-HC2"/>
    <property type="match status" value="1"/>
</dbReference>
<evidence type="ECO:0000256" key="7">
    <source>
        <dbReference type="SAM" id="Phobius"/>
    </source>
</evidence>
<dbReference type="PANTHER" id="PTHR37461">
    <property type="entry name" value="ANTI-SIGMA-K FACTOR RSKA"/>
    <property type="match status" value="1"/>
</dbReference>
<keyword evidence="2 7" id="KW-0812">Transmembrane</keyword>
<evidence type="ECO:0000256" key="3">
    <source>
        <dbReference type="ARBA" id="ARBA00022989"/>
    </source>
</evidence>
<keyword evidence="10" id="KW-1185">Reference proteome</keyword>
<reference evidence="9 10" key="1">
    <citation type="submission" date="2016-04" db="EMBL/GenBank/DDBJ databases">
        <title>Complete genome sequence and analysis of deep-sea sediment isolate, Amycolatopsis sp. WP1.</title>
        <authorList>
            <person name="Wang H."/>
            <person name="Chen S."/>
            <person name="Wu Q."/>
        </authorList>
    </citation>
    <scope>NUCLEOTIDE SEQUENCE [LARGE SCALE GENOMIC DNA]</scope>
    <source>
        <strain evidence="9 10">WP1</strain>
    </source>
</reference>
<keyword evidence="5 7" id="KW-0472">Membrane</keyword>
<dbReference type="GO" id="GO:0006417">
    <property type="term" value="P:regulation of translation"/>
    <property type="evidence" value="ECO:0007669"/>
    <property type="project" value="TreeGrafter"/>
</dbReference>
<dbReference type="EMBL" id="CP015163">
    <property type="protein sequence ID" value="AXB43100.1"/>
    <property type="molecule type" value="Genomic_DNA"/>
</dbReference>
<dbReference type="GO" id="GO:0016020">
    <property type="term" value="C:membrane"/>
    <property type="evidence" value="ECO:0007669"/>
    <property type="project" value="UniProtKB-SubCell"/>
</dbReference>
<gene>
    <name evidence="9" type="ORF">A4R43_11520</name>
</gene>
<accession>A0A344L4X6</accession>
<dbReference type="InterPro" id="IPR051474">
    <property type="entry name" value="Anti-sigma-K/W_factor"/>
</dbReference>
<dbReference type="InterPro" id="IPR041916">
    <property type="entry name" value="Anti_sigma_zinc_sf"/>
</dbReference>
<proteinExistence type="predicted"/>
<protein>
    <submittedName>
        <fullName evidence="9">Anti-sigma factor</fullName>
    </submittedName>
</protein>
<sequence>MNTGHDAQLLGAYALGALDEWEVRAVEEHVAACPRCAAELAELRRLHDALGEVPPEAMLDGPPEGGDLLLQRTLRQVRAERGGQERKRRFAVGVAAAVVAAAFLGGGVIVGQQSAPDAPEVVALPPGTKTGSGTDAATGASMTATVKPAAGWVRISTDIKGIPAGQKCRIMVVGKDGTRAEAGSWLVSPAGERDGTKLDGAALVAPDQVAAVEVENFDGKTFVSVPV</sequence>
<feature type="transmembrane region" description="Helical" evidence="7">
    <location>
        <begin position="90"/>
        <end position="110"/>
    </location>
</feature>
<evidence type="ECO:0000256" key="6">
    <source>
        <dbReference type="ARBA" id="ARBA00023163"/>
    </source>
</evidence>
<keyword evidence="6" id="KW-0804">Transcription</keyword>
<dbReference type="KEGG" id="aab:A4R43_11520"/>
<dbReference type="GO" id="GO:0016989">
    <property type="term" value="F:sigma factor antagonist activity"/>
    <property type="evidence" value="ECO:0007669"/>
    <property type="project" value="TreeGrafter"/>
</dbReference>
<evidence type="ECO:0000313" key="9">
    <source>
        <dbReference type="EMBL" id="AXB43100.1"/>
    </source>
</evidence>
<dbReference type="OrthoDB" id="5185837at2"/>
<name>A0A344L4X6_9PSEU</name>
<dbReference type="InterPro" id="IPR027383">
    <property type="entry name" value="Znf_put"/>
</dbReference>
<keyword evidence="4" id="KW-0805">Transcription regulation</keyword>
<dbReference type="Proteomes" id="UP000250434">
    <property type="component" value="Chromosome"/>
</dbReference>
<comment type="subcellular location">
    <subcellularLocation>
        <location evidence="1">Membrane</location>
        <topology evidence="1">Single-pass membrane protein</topology>
    </subcellularLocation>
</comment>
<evidence type="ECO:0000256" key="2">
    <source>
        <dbReference type="ARBA" id="ARBA00022692"/>
    </source>
</evidence>
<evidence type="ECO:0000259" key="8">
    <source>
        <dbReference type="Pfam" id="PF13490"/>
    </source>
</evidence>